<dbReference type="InterPro" id="IPR051217">
    <property type="entry name" value="Insect_Cuticle_Struc_Prot"/>
</dbReference>
<dbReference type="PANTHER" id="PTHR12236">
    <property type="entry name" value="STRUCTURAL CONTITUENT OF CUTICLE"/>
    <property type="match status" value="1"/>
</dbReference>
<feature type="region of interest" description="Disordered" evidence="3">
    <location>
        <begin position="98"/>
        <end position="119"/>
    </location>
</feature>
<gene>
    <name evidence="4" type="ORF">HCN44_002651</name>
</gene>
<dbReference type="OrthoDB" id="6510765at2759"/>
<accession>A0A834XTR9</accession>
<dbReference type="Pfam" id="PF00379">
    <property type="entry name" value="Chitin_bind_4"/>
    <property type="match status" value="1"/>
</dbReference>
<feature type="compositionally biased region" description="Basic and acidic residues" evidence="3">
    <location>
        <begin position="55"/>
        <end position="76"/>
    </location>
</feature>
<comment type="caution">
    <text evidence="4">The sequence shown here is derived from an EMBL/GenBank/DDBJ whole genome shotgun (WGS) entry which is preliminary data.</text>
</comment>
<dbReference type="Proteomes" id="UP000639338">
    <property type="component" value="Unassembled WGS sequence"/>
</dbReference>
<evidence type="ECO:0000256" key="1">
    <source>
        <dbReference type="ARBA" id="ARBA00022460"/>
    </source>
</evidence>
<dbReference type="PRINTS" id="PR00947">
    <property type="entry name" value="CUTICLE"/>
</dbReference>
<dbReference type="GO" id="GO:0042302">
    <property type="term" value="F:structural constituent of cuticle"/>
    <property type="evidence" value="ECO:0007669"/>
    <property type="project" value="UniProtKB-UniRule"/>
</dbReference>
<keyword evidence="1 2" id="KW-0193">Cuticle</keyword>
<protein>
    <recommendedName>
        <fullName evidence="6">Cuticular protein</fullName>
    </recommendedName>
</protein>
<keyword evidence="5" id="KW-1185">Reference proteome</keyword>
<dbReference type="GO" id="GO:0005615">
    <property type="term" value="C:extracellular space"/>
    <property type="evidence" value="ECO:0007669"/>
    <property type="project" value="TreeGrafter"/>
</dbReference>
<dbReference type="PROSITE" id="PS51155">
    <property type="entry name" value="CHIT_BIND_RR_2"/>
    <property type="match status" value="1"/>
</dbReference>
<dbReference type="AlphaFoldDB" id="A0A834XTR9"/>
<proteinExistence type="predicted"/>
<evidence type="ECO:0000256" key="3">
    <source>
        <dbReference type="SAM" id="MobiDB-lite"/>
    </source>
</evidence>
<evidence type="ECO:0008006" key="6">
    <source>
        <dbReference type="Google" id="ProtNLM"/>
    </source>
</evidence>
<dbReference type="GO" id="GO:0031012">
    <property type="term" value="C:extracellular matrix"/>
    <property type="evidence" value="ECO:0007669"/>
    <property type="project" value="TreeGrafter"/>
</dbReference>
<dbReference type="InterPro" id="IPR000618">
    <property type="entry name" value="Insect_cuticle"/>
</dbReference>
<reference evidence="4 5" key="1">
    <citation type="submission" date="2020-08" db="EMBL/GenBank/DDBJ databases">
        <title>Aphidius gifuensis genome sequencing and assembly.</title>
        <authorList>
            <person name="Du Z."/>
        </authorList>
    </citation>
    <scope>NUCLEOTIDE SEQUENCE [LARGE SCALE GENOMIC DNA]</scope>
    <source>
        <strain evidence="4">YNYX2018</strain>
        <tissue evidence="4">Adults</tissue>
    </source>
</reference>
<evidence type="ECO:0000313" key="5">
    <source>
        <dbReference type="Proteomes" id="UP000639338"/>
    </source>
</evidence>
<organism evidence="4 5">
    <name type="scientific">Aphidius gifuensis</name>
    <name type="common">Parasitoid wasp</name>
    <dbReference type="NCBI Taxonomy" id="684658"/>
    <lineage>
        <taxon>Eukaryota</taxon>
        <taxon>Metazoa</taxon>
        <taxon>Ecdysozoa</taxon>
        <taxon>Arthropoda</taxon>
        <taxon>Hexapoda</taxon>
        <taxon>Insecta</taxon>
        <taxon>Pterygota</taxon>
        <taxon>Neoptera</taxon>
        <taxon>Endopterygota</taxon>
        <taxon>Hymenoptera</taxon>
        <taxon>Apocrita</taxon>
        <taxon>Ichneumonoidea</taxon>
        <taxon>Braconidae</taxon>
        <taxon>Aphidiinae</taxon>
        <taxon>Aphidius</taxon>
    </lineage>
</organism>
<dbReference type="PANTHER" id="PTHR12236:SF76">
    <property type="entry name" value="ADULT-SPECIFIC CUTICULAR PROTEIN ACP-20-LIKE PROTEIN"/>
    <property type="match status" value="1"/>
</dbReference>
<dbReference type="EMBL" id="JACMRX010000004">
    <property type="protein sequence ID" value="KAF7991089.1"/>
    <property type="molecule type" value="Genomic_DNA"/>
</dbReference>
<sequence length="119" mass="13384">MYVMCVTGHGHAHSFQHFHGPVIGEDKEVTYTDKHGHHHYDYVGHPHYKFSYGVKDPHTGDHHGQKEHRDGKEVHGEYSVQEPGGNLRTVKYYADKSGFHAHVHNSHGNNHNGGSSGDN</sequence>
<feature type="region of interest" description="Disordered" evidence="3">
    <location>
        <begin position="51"/>
        <end position="86"/>
    </location>
</feature>
<name>A0A834XTR9_APHGI</name>
<evidence type="ECO:0000256" key="2">
    <source>
        <dbReference type="PROSITE-ProRule" id="PRU00497"/>
    </source>
</evidence>
<evidence type="ECO:0000313" key="4">
    <source>
        <dbReference type="EMBL" id="KAF7991089.1"/>
    </source>
</evidence>